<keyword evidence="1" id="KW-0175">Coiled coil</keyword>
<dbReference type="Gene3D" id="2.40.128.620">
    <property type="match status" value="1"/>
</dbReference>
<name>A0AAD9JX40_9ANNE</name>
<dbReference type="Proteomes" id="UP001208570">
    <property type="component" value="Unassembled WGS sequence"/>
</dbReference>
<protein>
    <recommendedName>
        <fullName evidence="4">Annelid erythrocruorin linker subunit C-terminal domain-containing protein</fullName>
    </recommendedName>
</protein>
<evidence type="ECO:0000256" key="3">
    <source>
        <dbReference type="SAM" id="SignalP"/>
    </source>
</evidence>
<reference evidence="5" key="1">
    <citation type="journal article" date="2023" name="Mol. Biol. Evol.">
        <title>Third-Generation Sequencing Reveals the Adaptive Role of the Epigenome in Three Deep-Sea Polychaetes.</title>
        <authorList>
            <person name="Perez M."/>
            <person name="Aroh O."/>
            <person name="Sun Y."/>
            <person name="Lan Y."/>
            <person name="Juniper S.K."/>
            <person name="Young C.R."/>
            <person name="Angers B."/>
            <person name="Qian P.Y."/>
        </authorList>
    </citation>
    <scope>NUCLEOTIDE SEQUENCE</scope>
    <source>
        <strain evidence="5">P08H-3</strain>
    </source>
</reference>
<organism evidence="5 6">
    <name type="scientific">Paralvinella palmiformis</name>
    <dbReference type="NCBI Taxonomy" id="53620"/>
    <lineage>
        <taxon>Eukaryota</taxon>
        <taxon>Metazoa</taxon>
        <taxon>Spiralia</taxon>
        <taxon>Lophotrochozoa</taxon>
        <taxon>Annelida</taxon>
        <taxon>Polychaeta</taxon>
        <taxon>Sedentaria</taxon>
        <taxon>Canalipalpata</taxon>
        <taxon>Terebellida</taxon>
        <taxon>Terebelliformia</taxon>
        <taxon>Alvinellidae</taxon>
        <taxon>Paralvinella</taxon>
    </lineage>
</organism>
<evidence type="ECO:0000313" key="5">
    <source>
        <dbReference type="EMBL" id="KAK2160649.1"/>
    </source>
</evidence>
<evidence type="ECO:0000313" key="6">
    <source>
        <dbReference type="Proteomes" id="UP001208570"/>
    </source>
</evidence>
<keyword evidence="3" id="KW-0732">Signal</keyword>
<evidence type="ECO:0000259" key="4">
    <source>
        <dbReference type="Pfam" id="PF16915"/>
    </source>
</evidence>
<comment type="caution">
    <text evidence="5">The sequence shown here is derived from an EMBL/GenBank/DDBJ whole genome shotgun (WGS) entry which is preliminary data.</text>
</comment>
<gene>
    <name evidence="5" type="ORF">LSH36_128g01007</name>
</gene>
<dbReference type="Pfam" id="PF16915">
    <property type="entry name" value="Eryth_link_C"/>
    <property type="match status" value="1"/>
</dbReference>
<dbReference type="SUPFAM" id="SSF141480">
    <property type="entry name" value="Extracellular hemoglobin linker subunit, receptor domain"/>
    <property type="match status" value="1"/>
</dbReference>
<dbReference type="AlphaFoldDB" id="A0AAD9JX40"/>
<sequence length="221" mass="24982">MRGALIFLCLTLWATAEARPQTADDAHFEGQKARLESLKQKLSDLKHELDERLKRVHMVDDEMDLMEQAIIQAESTGCKDNMEFQCGGHHPKCISRLLVTATIDFDPHAPNYDPATSLHVQGHMDLMVGDNRLYFSSHEKSGLAFECTFDGIDDHHCHGRVIHESSQLPCAYFTLHRVGKFGSTVLLHSAMGKTPMVRTMNTRRGSPYTRSLPTTTRPRHQ</sequence>
<feature type="region of interest" description="Disordered" evidence="2">
    <location>
        <begin position="199"/>
        <end position="221"/>
    </location>
</feature>
<evidence type="ECO:0000256" key="1">
    <source>
        <dbReference type="SAM" id="Coils"/>
    </source>
</evidence>
<proteinExistence type="predicted"/>
<feature type="domain" description="Annelid erythrocruorin linker subunit C-terminal" evidence="4">
    <location>
        <begin position="95"/>
        <end position="177"/>
    </location>
</feature>
<dbReference type="EMBL" id="JAODUP010000128">
    <property type="protein sequence ID" value="KAK2160649.1"/>
    <property type="molecule type" value="Genomic_DNA"/>
</dbReference>
<evidence type="ECO:0000256" key="2">
    <source>
        <dbReference type="SAM" id="MobiDB-lite"/>
    </source>
</evidence>
<dbReference type="InterPro" id="IPR031639">
    <property type="entry name" value="Eryth_link_C"/>
</dbReference>
<feature type="chain" id="PRO_5042268677" description="Annelid erythrocruorin linker subunit C-terminal domain-containing protein" evidence="3">
    <location>
        <begin position="19"/>
        <end position="221"/>
    </location>
</feature>
<accession>A0AAD9JX40</accession>
<dbReference type="InterPro" id="IPR036153">
    <property type="entry name" value="Eryth_link_C_sf"/>
</dbReference>
<feature type="signal peptide" evidence="3">
    <location>
        <begin position="1"/>
        <end position="18"/>
    </location>
</feature>
<keyword evidence="6" id="KW-1185">Reference proteome</keyword>
<feature type="coiled-coil region" evidence="1">
    <location>
        <begin position="28"/>
        <end position="55"/>
    </location>
</feature>